<evidence type="ECO:0000256" key="2">
    <source>
        <dbReference type="ARBA" id="ARBA00035108"/>
    </source>
</evidence>
<gene>
    <name evidence="4" type="ORF">HUT08_34925</name>
</gene>
<comment type="similarity">
    <text evidence="3">Belongs to the gas vesicle GvpF/GvpL family.</text>
</comment>
<evidence type="ECO:0000256" key="1">
    <source>
        <dbReference type="ARBA" id="ARBA00022987"/>
    </source>
</evidence>
<dbReference type="Proteomes" id="UP000509303">
    <property type="component" value="Chromosome"/>
</dbReference>
<dbReference type="GO" id="GO:0031412">
    <property type="term" value="P:gas vesicle organization"/>
    <property type="evidence" value="ECO:0007669"/>
    <property type="project" value="InterPro"/>
</dbReference>
<dbReference type="PANTHER" id="PTHR36852:SF1">
    <property type="entry name" value="PROTEIN GVPL 2"/>
    <property type="match status" value="1"/>
</dbReference>
<keyword evidence="1" id="KW-0304">Gas vesicle</keyword>
<dbReference type="InterPro" id="IPR009430">
    <property type="entry name" value="GvpL/GvpF"/>
</dbReference>
<dbReference type="GO" id="GO:0031411">
    <property type="term" value="C:gas vesicle"/>
    <property type="evidence" value="ECO:0007669"/>
    <property type="project" value="UniProtKB-SubCell"/>
</dbReference>
<keyword evidence="5" id="KW-1185">Reference proteome</keyword>
<accession>A0A7H8NHA8</accession>
<protein>
    <submittedName>
        <fullName evidence="4">GvpL/GvpF family gas vesicle protein</fullName>
    </submittedName>
</protein>
<proteinExistence type="inferred from homology"/>
<dbReference type="RefSeq" id="WP_176165597.1">
    <property type="nucleotide sequence ID" value="NZ_CP054929.1"/>
</dbReference>
<sequence>MSTYVYAITPADHPLRLEGLHGVGEPAGELRVLKTDALGAVVSDAPDDLRAKRRDLMAHQSVLSRLLDEGTALPMRFGLVGPDDGQVLAALDERRDEYGKRLKEIDGCVEYHVKVSRDEADMLREIVADSAEIRELNEVTRERPDAHTERLRLGELIASEVRTRQDAVAESVVTHLAPVGLGHRVGSATASHFLNVSFLVKRDEAAAFARAVDEEVERQGAGYVVSLHGPLPPYSFV</sequence>
<dbReference type="EMBL" id="CP054929">
    <property type="protein sequence ID" value="QKW53893.1"/>
    <property type="molecule type" value="Genomic_DNA"/>
</dbReference>
<dbReference type="Pfam" id="PF06386">
    <property type="entry name" value="GvpL_GvpF"/>
    <property type="match status" value="1"/>
</dbReference>
<dbReference type="PANTHER" id="PTHR36852">
    <property type="entry name" value="PROTEIN GVPL 2"/>
    <property type="match status" value="1"/>
</dbReference>
<evidence type="ECO:0000313" key="4">
    <source>
        <dbReference type="EMBL" id="QKW53893.1"/>
    </source>
</evidence>
<evidence type="ECO:0000256" key="3">
    <source>
        <dbReference type="ARBA" id="ARBA00035643"/>
    </source>
</evidence>
<dbReference type="AlphaFoldDB" id="A0A7H8NHA8"/>
<evidence type="ECO:0000313" key="5">
    <source>
        <dbReference type="Proteomes" id="UP000509303"/>
    </source>
</evidence>
<name>A0A7H8NHA8_9ACTN</name>
<comment type="subcellular location">
    <subcellularLocation>
        <location evidence="2">Gas vesicle</location>
    </subcellularLocation>
</comment>
<reference evidence="4 5" key="1">
    <citation type="submission" date="2020-06" db="EMBL/GenBank/DDBJ databases">
        <title>Genome mining for natural products.</title>
        <authorList>
            <person name="Zhang B."/>
            <person name="Shi J."/>
            <person name="Ge H."/>
        </authorList>
    </citation>
    <scope>NUCLEOTIDE SEQUENCE [LARGE SCALE GENOMIC DNA]</scope>
    <source>
        <strain evidence="4 5">NA00687</strain>
    </source>
</reference>
<organism evidence="4 5">
    <name type="scientific">Streptomyces buecherae</name>
    <dbReference type="NCBI Taxonomy" id="2763006"/>
    <lineage>
        <taxon>Bacteria</taxon>
        <taxon>Bacillati</taxon>
        <taxon>Actinomycetota</taxon>
        <taxon>Actinomycetes</taxon>
        <taxon>Kitasatosporales</taxon>
        <taxon>Streptomycetaceae</taxon>
        <taxon>Streptomyces</taxon>
    </lineage>
</organism>